<sequence>MKSIPPKSLLDDYKESPSDKVLSALVQREEAKDAWRRLAEICSDELYEEVAYHCYCCASVWVELNPADFSDSLSKKEALQLAKSLRLISGKLSDKSADANMIHLLTETEKMDVLSNRKDAEGYAFLSGMNWNFEGFPTDEDLEVLNKDHAFTEWKKKQAFSRPMPCELDIPDYCQNLLPANVTLSELMIRHAEGLESYSERKKRTYRHEDEVRTTVIRELHSAMMVYFDQPHHAIVCGLATAVLNDKDLDEVTVRGCVRKMSYPYWSGIKVRRHKSDEK</sequence>
<dbReference type="RefSeq" id="WP_138239685.1">
    <property type="nucleotide sequence ID" value="NZ_VBRY01000009.1"/>
</dbReference>
<dbReference type="AlphaFoldDB" id="A0A5R9GTB2"/>
<evidence type="ECO:0000313" key="1">
    <source>
        <dbReference type="EMBL" id="TLS66504.1"/>
    </source>
</evidence>
<name>A0A5R9GTB2_9PROT</name>
<dbReference type="EMBL" id="VBRY01000009">
    <property type="protein sequence ID" value="TLS66504.1"/>
    <property type="molecule type" value="Genomic_DNA"/>
</dbReference>
<comment type="caution">
    <text evidence="1">The sequence shown here is derived from an EMBL/GenBank/DDBJ whole genome shotgun (WGS) entry which is preliminary data.</text>
</comment>
<protein>
    <submittedName>
        <fullName evidence="1">Uncharacterized protein</fullName>
    </submittedName>
</protein>
<reference evidence="1 2" key="1">
    <citation type="journal article" date="2019" name="Appl. Environ. Microbiol.">
        <title>Environmental Evidence and Genomic Insight of Iron-oxidizing Bacteria Preference Towards More Corrosion Resistant Stainless Steel at Higher Salinities.</title>
        <authorList>
            <person name="Garrison C.E."/>
            <person name="Price K.A."/>
            <person name="Field E.K."/>
        </authorList>
    </citation>
    <scope>NUCLEOTIDE SEQUENCE [LARGE SCALE GENOMIC DNA]</scope>
    <source>
        <strain evidence="1 2">P3</strain>
    </source>
</reference>
<proteinExistence type="predicted"/>
<organism evidence="1 2">
    <name type="scientific">Mariprofundus erugo</name>
    <dbReference type="NCBI Taxonomy" id="2528639"/>
    <lineage>
        <taxon>Bacteria</taxon>
        <taxon>Pseudomonadati</taxon>
        <taxon>Pseudomonadota</taxon>
        <taxon>Candidatius Mariprofundia</taxon>
        <taxon>Mariprofundales</taxon>
        <taxon>Mariprofundaceae</taxon>
        <taxon>Mariprofundus</taxon>
    </lineage>
</organism>
<gene>
    <name evidence="1" type="ORF">FEF65_10075</name>
</gene>
<evidence type="ECO:0000313" key="2">
    <source>
        <dbReference type="Proteomes" id="UP000306585"/>
    </source>
</evidence>
<accession>A0A5R9GTB2</accession>
<keyword evidence="2" id="KW-1185">Reference proteome</keyword>
<dbReference type="Proteomes" id="UP000306585">
    <property type="component" value="Unassembled WGS sequence"/>
</dbReference>